<evidence type="ECO:0000256" key="2">
    <source>
        <dbReference type="ARBA" id="ARBA00022692"/>
    </source>
</evidence>
<dbReference type="Gene3D" id="3.40.50.300">
    <property type="entry name" value="P-loop containing nucleotide triphosphate hydrolases"/>
    <property type="match status" value="1"/>
</dbReference>
<feature type="transmembrane region" description="Helical" evidence="7">
    <location>
        <begin position="627"/>
        <end position="650"/>
    </location>
</feature>
<dbReference type="OrthoDB" id="66620at2759"/>
<evidence type="ECO:0000313" key="11">
    <source>
        <dbReference type="RefSeq" id="XP_027196885.1"/>
    </source>
</evidence>
<evidence type="ECO:0000313" key="10">
    <source>
        <dbReference type="Proteomes" id="UP000515146"/>
    </source>
</evidence>
<dbReference type="OMA" id="IRICMAT"/>
<dbReference type="GO" id="GO:0016887">
    <property type="term" value="F:ATP hydrolysis activity"/>
    <property type="evidence" value="ECO:0007669"/>
    <property type="project" value="InterPro"/>
</dbReference>
<keyword evidence="2 7" id="KW-0812">Transmembrane</keyword>
<evidence type="ECO:0000259" key="8">
    <source>
        <dbReference type="PROSITE" id="PS50893"/>
    </source>
</evidence>
<dbReference type="RefSeq" id="XP_027196885.1">
    <property type="nucleotide sequence ID" value="XM_027341084.1"/>
</dbReference>
<evidence type="ECO:0000256" key="1">
    <source>
        <dbReference type="ARBA" id="ARBA00004141"/>
    </source>
</evidence>
<feature type="transmembrane region" description="Helical" evidence="7">
    <location>
        <begin position="720"/>
        <end position="742"/>
    </location>
</feature>
<organism evidence="10 11">
    <name type="scientific">Dermatophagoides pteronyssinus</name>
    <name type="common">European house dust mite</name>
    <dbReference type="NCBI Taxonomy" id="6956"/>
    <lineage>
        <taxon>Eukaryota</taxon>
        <taxon>Metazoa</taxon>
        <taxon>Ecdysozoa</taxon>
        <taxon>Arthropoda</taxon>
        <taxon>Chelicerata</taxon>
        <taxon>Arachnida</taxon>
        <taxon>Acari</taxon>
        <taxon>Acariformes</taxon>
        <taxon>Sarcoptiformes</taxon>
        <taxon>Astigmata</taxon>
        <taxon>Psoroptidia</taxon>
        <taxon>Analgoidea</taxon>
        <taxon>Pyroglyphidae</taxon>
        <taxon>Dermatophagoidinae</taxon>
        <taxon>Dermatophagoides</taxon>
    </lineage>
</organism>
<dbReference type="InterPro" id="IPR047817">
    <property type="entry name" value="ABC2_TM_bact-type"/>
</dbReference>
<feature type="domain" description="ABC transmembrane type-2" evidence="9">
    <location>
        <begin position="516"/>
        <end position="745"/>
    </location>
</feature>
<keyword evidence="5 7" id="KW-1133">Transmembrane helix</keyword>
<sequence length="746" mass="85061">MFECVFHFESVFSFVFSPGFIDSKEKLIKFIMDKRDIAIEVKNVSFKYHKSNVLQDIHMTVPKRCIYALLGPSGSGKTTLLRLMLGRVKLNHGTIEIFGHNKPGHYNRVIGYMPQSQALSPELTIRETFDYFASLYQLSETKYLEVRDNLKKIFCLPEDEQVVSTLSGGQQKALSLALVFLHSPKLVFLDEPTVGTDPVLGNQIWTFLRKNADNGLTVIIVTHYIQEASLADRIGMMRGGRMIEEGMPKSLYSKYNETNLETIFIHICTQKPTENEIQNEVENTQRKLSIFLPYKRNSIANAINNHLLVVPNSYMRRKSSTIDENQLNVKLNTKSLLWLLFILIRRNIYQFFQSKFISVMVFSPTFCTLLMCIIFKVDMIRLNTAVFNEDVTRQYSQEFQNRVKNFSLYHVNYIQFDSLDEAVDQVRNGHATAAIWFHSNFSSALIKRALAAVNADSNSHDDSVDDSVEDYVEDNEADPMTISNRTLDASTIKLFADNANAIIAQPLLDLFKFGTWELYNQVFRDEGQIAMASPVVVKEVVYADNIIHADFLLPGYIIGFLYLALVTITSQLLIMERNDGFFDRAIVAGAKHSLMFFSHFIANLLFAFFQIVLMFLIGFAWYRMNNFGSYSLMFFLVLMQSASAIMTGLLISATCEVNFSAFFIALSVTLSQLFTSGAFFPIVSFDPLIKFFLSITPIAMPVESLRNVMLRGWNLNHFHVVHGLLANIGTTIVFGLIALYFFKRKS</sequence>
<dbReference type="Proteomes" id="UP000515146">
    <property type="component" value="Unplaced"/>
</dbReference>
<dbReference type="PROSITE" id="PS51012">
    <property type="entry name" value="ABC_TM2"/>
    <property type="match status" value="1"/>
</dbReference>
<dbReference type="PANTHER" id="PTHR43038:SF3">
    <property type="entry name" value="ABC TRANSPORTER G FAMILY MEMBER 20 ISOFORM X1"/>
    <property type="match status" value="1"/>
</dbReference>
<feature type="transmembrane region" description="Helical" evidence="7">
    <location>
        <begin position="356"/>
        <end position="377"/>
    </location>
</feature>
<dbReference type="GO" id="GO:0016020">
    <property type="term" value="C:membrane"/>
    <property type="evidence" value="ECO:0007669"/>
    <property type="project" value="UniProtKB-SubCell"/>
</dbReference>
<feature type="transmembrane region" description="Helical" evidence="7">
    <location>
        <begin position="551"/>
        <end position="574"/>
    </location>
</feature>
<dbReference type="SMART" id="SM00382">
    <property type="entry name" value="AAA"/>
    <property type="match status" value="1"/>
</dbReference>
<dbReference type="SUPFAM" id="SSF52540">
    <property type="entry name" value="P-loop containing nucleoside triphosphate hydrolases"/>
    <property type="match status" value="1"/>
</dbReference>
<dbReference type="Pfam" id="PF00005">
    <property type="entry name" value="ABC_tran"/>
    <property type="match status" value="1"/>
</dbReference>
<feature type="domain" description="ABC transporter" evidence="8">
    <location>
        <begin position="39"/>
        <end position="264"/>
    </location>
</feature>
<keyword evidence="4" id="KW-0067">ATP-binding</keyword>
<dbReference type="PROSITE" id="PS00211">
    <property type="entry name" value="ABC_TRANSPORTER_1"/>
    <property type="match status" value="1"/>
</dbReference>
<dbReference type="InterPro" id="IPR013525">
    <property type="entry name" value="ABC2_TM"/>
</dbReference>
<evidence type="ECO:0000256" key="3">
    <source>
        <dbReference type="ARBA" id="ARBA00022741"/>
    </source>
</evidence>
<evidence type="ECO:0000256" key="5">
    <source>
        <dbReference type="ARBA" id="ARBA00022989"/>
    </source>
</evidence>
<feature type="transmembrane region" description="Helical" evidence="7">
    <location>
        <begin position="662"/>
        <end position="683"/>
    </location>
</feature>
<gene>
    <name evidence="11" type="primary">LOC113791321</name>
</gene>
<dbReference type="KEGG" id="dpte:113791321"/>
<reference evidence="11" key="1">
    <citation type="submission" date="2025-08" db="UniProtKB">
        <authorList>
            <consortium name="RefSeq"/>
        </authorList>
    </citation>
    <scope>IDENTIFICATION</scope>
    <source>
        <strain evidence="11">Airmid</strain>
    </source>
</reference>
<keyword evidence="10" id="KW-1185">Reference proteome</keyword>
<name>A0A6P6XUA2_DERPT</name>
<dbReference type="InterPro" id="IPR027417">
    <property type="entry name" value="P-loop_NTPase"/>
</dbReference>
<dbReference type="InterPro" id="IPR017871">
    <property type="entry name" value="ABC_transporter-like_CS"/>
</dbReference>
<dbReference type="PANTHER" id="PTHR43038">
    <property type="entry name" value="ATP-BINDING CASSETTE, SUB-FAMILY H, MEMBER 1"/>
    <property type="match status" value="1"/>
</dbReference>
<comment type="subcellular location">
    <subcellularLocation>
        <location evidence="1">Membrane</location>
        <topology evidence="1">Multi-pass membrane protein</topology>
    </subcellularLocation>
</comment>
<dbReference type="InParanoid" id="A0A6P6XUA2"/>
<evidence type="ECO:0000256" key="6">
    <source>
        <dbReference type="ARBA" id="ARBA00023136"/>
    </source>
</evidence>
<protein>
    <submittedName>
        <fullName evidence="11">ABC transporter G family member 20-like isoform X1</fullName>
    </submittedName>
</protein>
<dbReference type="InterPro" id="IPR003593">
    <property type="entry name" value="AAA+_ATPase"/>
</dbReference>
<dbReference type="CDD" id="cd03230">
    <property type="entry name" value="ABC_DR_subfamily_A"/>
    <property type="match status" value="1"/>
</dbReference>
<evidence type="ECO:0000256" key="7">
    <source>
        <dbReference type="SAM" id="Phobius"/>
    </source>
</evidence>
<dbReference type="InterPro" id="IPR003439">
    <property type="entry name" value="ABC_transporter-like_ATP-bd"/>
</dbReference>
<dbReference type="GeneID" id="113791321"/>
<proteinExistence type="predicted"/>
<keyword evidence="6 7" id="KW-0472">Membrane</keyword>
<accession>A0A6P6XUA2</accession>
<evidence type="ECO:0000259" key="9">
    <source>
        <dbReference type="PROSITE" id="PS51012"/>
    </source>
</evidence>
<dbReference type="PROSITE" id="PS50893">
    <property type="entry name" value="ABC_TRANSPORTER_2"/>
    <property type="match status" value="1"/>
</dbReference>
<feature type="transmembrane region" description="Helical" evidence="7">
    <location>
        <begin position="594"/>
        <end position="621"/>
    </location>
</feature>
<evidence type="ECO:0000256" key="4">
    <source>
        <dbReference type="ARBA" id="ARBA00022840"/>
    </source>
</evidence>
<dbReference type="GO" id="GO:0005524">
    <property type="term" value="F:ATP binding"/>
    <property type="evidence" value="ECO:0007669"/>
    <property type="project" value="UniProtKB-KW"/>
</dbReference>
<dbReference type="GO" id="GO:0140359">
    <property type="term" value="F:ABC-type transporter activity"/>
    <property type="evidence" value="ECO:0007669"/>
    <property type="project" value="InterPro"/>
</dbReference>
<dbReference type="AlphaFoldDB" id="A0A6P6XUA2"/>
<dbReference type="Gene3D" id="3.40.1710.10">
    <property type="entry name" value="abc type-2 transporter like domain"/>
    <property type="match status" value="1"/>
</dbReference>
<keyword evidence="3" id="KW-0547">Nucleotide-binding</keyword>
<dbReference type="Pfam" id="PF12698">
    <property type="entry name" value="ABC2_membrane_3"/>
    <property type="match status" value="1"/>
</dbReference>